<dbReference type="OrthoDB" id="9814936at2"/>
<dbReference type="Pfam" id="PF01880">
    <property type="entry name" value="Desulfoferrodox"/>
    <property type="match status" value="1"/>
</dbReference>
<dbReference type="EC" id="1.15.1.2" evidence="2"/>
<evidence type="ECO:0000256" key="6">
    <source>
        <dbReference type="ARBA" id="ARBA00022982"/>
    </source>
</evidence>
<evidence type="ECO:0000256" key="2">
    <source>
        <dbReference type="ARBA" id="ARBA00012679"/>
    </source>
</evidence>
<evidence type="ECO:0000256" key="4">
    <source>
        <dbReference type="ARBA" id="ARBA00022448"/>
    </source>
</evidence>
<evidence type="ECO:0000259" key="11">
    <source>
        <dbReference type="Pfam" id="PF01880"/>
    </source>
</evidence>
<dbReference type="Pfam" id="PF06397">
    <property type="entry name" value="Desulfoferrod_N"/>
    <property type="match status" value="1"/>
</dbReference>
<keyword evidence="4" id="KW-0813">Transport</keyword>
<name>A0A1H9PD22_9FIRM</name>
<evidence type="ECO:0000256" key="7">
    <source>
        <dbReference type="ARBA" id="ARBA00023004"/>
    </source>
</evidence>
<dbReference type="NCBIfam" id="TIGR00332">
    <property type="entry name" value="neela_ferrous"/>
    <property type="match status" value="1"/>
</dbReference>
<protein>
    <recommendedName>
        <fullName evidence="3">Desulfoferrodoxin</fullName>
        <ecNumber evidence="2">1.15.1.2</ecNumber>
    </recommendedName>
    <alternativeName>
        <fullName evidence="9">Superoxide reductase</fullName>
    </alternativeName>
</protein>
<organism evidence="13 14">
    <name type="scientific">Lachnobacterium bovis</name>
    <dbReference type="NCBI Taxonomy" id="140626"/>
    <lineage>
        <taxon>Bacteria</taxon>
        <taxon>Bacillati</taxon>
        <taxon>Bacillota</taxon>
        <taxon>Clostridia</taxon>
        <taxon>Lachnospirales</taxon>
        <taxon>Lachnospiraceae</taxon>
        <taxon>Lachnobacterium</taxon>
    </lineage>
</organism>
<evidence type="ECO:0000256" key="3">
    <source>
        <dbReference type="ARBA" id="ARBA00014839"/>
    </source>
</evidence>
<dbReference type="InterPro" id="IPR004462">
    <property type="entry name" value="Desulfoferrodoxin_N"/>
</dbReference>
<proteinExistence type="inferred from homology"/>
<keyword evidence="5" id="KW-0479">Metal-binding</keyword>
<keyword evidence="6" id="KW-0249">Electron transport</keyword>
<dbReference type="InterPro" id="IPR036073">
    <property type="entry name" value="Desulfoferrodoxin_Fe-bd_dom_sf"/>
</dbReference>
<dbReference type="EMBL" id="FOGW01000004">
    <property type="protein sequence ID" value="SER46042.1"/>
    <property type="molecule type" value="Genomic_DNA"/>
</dbReference>
<dbReference type="GO" id="GO:0005506">
    <property type="term" value="F:iron ion binding"/>
    <property type="evidence" value="ECO:0007669"/>
    <property type="project" value="InterPro"/>
</dbReference>
<evidence type="ECO:0000256" key="5">
    <source>
        <dbReference type="ARBA" id="ARBA00022723"/>
    </source>
</evidence>
<accession>A0A1H9PD22</accession>
<evidence type="ECO:0000256" key="9">
    <source>
        <dbReference type="ARBA" id="ARBA00031398"/>
    </source>
</evidence>
<evidence type="ECO:0000256" key="10">
    <source>
        <dbReference type="ARBA" id="ARBA00047448"/>
    </source>
</evidence>
<dbReference type="InterPro" id="IPR002742">
    <property type="entry name" value="Desulfoferrodoxin_Fe-bd_dom"/>
</dbReference>
<feature type="domain" description="Desulfoferrodoxin ferrous iron-binding" evidence="11">
    <location>
        <begin position="39"/>
        <end position="123"/>
    </location>
</feature>
<dbReference type="RefSeq" id="WP_027422393.1">
    <property type="nucleotide sequence ID" value="NZ_FOGW01000004.1"/>
</dbReference>
<keyword evidence="14" id="KW-1185">Reference proteome</keyword>
<dbReference type="PANTHER" id="PTHR36541:SF1">
    <property type="entry name" value="SUPEROXIDE REDUCTASE-RELATED"/>
    <property type="match status" value="1"/>
</dbReference>
<dbReference type="GO" id="GO:0050605">
    <property type="term" value="F:superoxide reductase activity"/>
    <property type="evidence" value="ECO:0007669"/>
    <property type="project" value="UniProtKB-EC"/>
</dbReference>
<comment type="similarity">
    <text evidence="1">Belongs to the desulfoferrodoxin family.</text>
</comment>
<dbReference type="SUPFAM" id="SSF57802">
    <property type="entry name" value="Rubredoxin-like"/>
    <property type="match status" value="1"/>
</dbReference>
<keyword evidence="7" id="KW-0408">Iron</keyword>
<comment type="function">
    <text evidence="8">Catalyzes the one-electron reduction of superoxide anion radical to hydrogen peroxide at a nonheme ferrous iron center. Plays a fundamental role in case of oxidative stress via its superoxide detoxification activity.</text>
</comment>
<dbReference type="SUPFAM" id="SSF49367">
    <property type="entry name" value="Superoxide reductase-like"/>
    <property type="match status" value="1"/>
</dbReference>
<gene>
    <name evidence="13" type="ORF">SAMN02910429_00200</name>
</gene>
<dbReference type="PANTHER" id="PTHR36541">
    <property type="entry name" value="SUPEROXIDE REDUCTASE-RELATED"/>
    <property type="match status" value="1"/>
</dbReference>
<dbReference type="AlphaFoldDB" id="A0A1H9PD22"/>
<dbReference type="Proteomes" id="UP000182471">
    <property type="component" value="Unassembled WGS sequence"/>
</dbReference>
<sequence length="125" mass="13982">MLFYKCDLCGNFITFLTDKTAATPVCCGEEMKEIVANTVDAAKEKHVPDVTVDGNKVVVKVGSVEHPMQDNHYIQFIIVETTNGYQKKDLKPGEKPEAEFVLAEGEKPVAVYEYCNLHGLWKTDI</sequence>
<comment type="catalytic activity">
    <reaction evidence="10">
        <text>reduced [rubredoxin] + superoxide + 2 H(+) = oxidized [rubredoxin] + H2O2</text>
        <dbReference type="Rhea" id="RHEA:21324"/>
        <dbReference type="Rhea" id="RHEA-COMP:10302"/>
        <dbReference type="Rhea" id="RHEA-COMP:10303"/>
        <dbReference type="ChEBI" id="CHEBI:15378"/>
        <dbReference type="ChEBI" id="CHEBI:16240"/>
        <dbReference type="ChEBI" id="CHEBI:18421"/>
        <dbReference type="ChEBI" id="CHEBI:29033"/>
        <dbReference type="ChEBI" id="CHEBI:29034"/>
        <dbReference type="EC" id="1.15.1.2"/>
    </reaction>
</comment>
<dbReference type="InterPro" id="IPR051233">
    <property type="entry name" value="Desulfoferrodoxin_SOR"/>
</dbReference>
<evidence type="ECO:0000313" key="13">
    <source>
        <dbReference type="EMBL" id="SER46042.1"/>
    </source>
</evidence>
<dbReference type="InterPro" id="IPR038094">
    <property type="entry name" value="Desulfoferrodoxin_N_sf"/>
</dbReference>
<dbReference type="Gene3D" id="2.20.28.100">
    <property type="entry name" value="Desulphoferrodoxin, N-terminal domain"/>
    <property type="match status" value="1"/>
</dbReference>
<feature type="domain" description="Desulfoferrodoxin N-terminal" evidence="12">
    <location>
        <begin position="4"/>
        <end position="33"/>
    </location>
</feature>
<evidence type="ECO:0000256" key="1">
    <source>
        <dbReference type="ARBA" id="ARBA00005941"/>
    </source>
</evidence>
<evidence type="ECO:0000313" key="14">
    <source>
        <dbReference type="Proteomes" id="UP000182471"/>
    </source>
</evidence>
<reference evidence="14" key="1">
    <citation type="submission" date="2016-10" db="EMBL/GenBank/DDBJ databases">
        <authorList>
            <person name="Varghese N."/>
            <person name="Submissions S."/>
        </authorList>
    </citation>
    <scope>NUCLEOTIDE SEQUENCE [LARGE SCALE GENOMIC DNA]</scope>
    <source>
        <strain evidence="14">S1b</strain>
    </source>
</reference>
<evidence type="ECO:0000259" key="12">
    <source>
        <dbReference type="Pfam" id="PF06397"/>
    </source>
</evidence>
<dbReference type="Gene3D" id="2.60.40.730">
    <property type="entry name" value="SOR catalytic domain"/>
    <property type="match status" value="1"/>
</dbReference>
<evidence type="ECO:0000256" key="8">
    <source>
        <dbReference type="ARBA" id="ARBA00024690"/>
    </source>
</evidence>